<keyword evidence="3" id="KW-1185">Reference proteome</keyword>
<dbReference type="HOGENOM" id="CLU_038184_0_0_1"/>
<dbReference type="InParanoid" id="A0A0C2X289"/>
<gene>
    <name evidence="2" type="ORF">M378DRAFT_164788</name>
</gene>
<evidence type="ECO:0008006" key="4">
    <source>
        <dbReference type="Google" id="ProtNLM"/>
    </source>
</evidence>
<reference evidence="2 3" key="1">
    <citation type="submission" date="2014-04" db="EMBL/GenBank/DDBJ databases">
        <title>Evolutionary Origins and Diversification of the Mycorrhizal Mutualists.</title>
        <authorList>
            <consortium name="DOE Joint Genome Institute"/>
            <consortium name="Mycorrhizal Genomics Consortium"/>
            <person name="Kohler A."/>
            <person name="Kuo A."/>
            <person name="Nagy L.G."/>
            <person name="Floudas D."/>
            <person name="Copeland A."/>
            <person name="Barry K.W."/>
            <person name="Cichocki N."/>
            <person name="Veneault-Fourrey C."/>
            <person name="LaButti K."/>
            <person name="Lindquist E.A."/>
            <person name="Lipzen A."/>
            <person name="Lundell T."/>
            <person name="Morin E."/>
            <person name="Murat C."/>
            <person name="Riley R."/>
            <person name="Ohm R."/>
            <person name="Sun H."/>
            <person name="Tunlid A."/>
            <person name="Henrissat B."/>
            <person name="Grigoriev I.V."/>
            <person name="Hibbett D.S."/>
            <person name="Martin F."/>
        </authorList>
    </citation>
    <scope>NUCLEOTIDE SEQUENCE [LARGE SCALE GENOMIC DNA]</scope>
    <source>
        <strain evidence="2 3">Koide BX008</strain>
    </source>
</reference>
<evidence type="ECO:0000313" key="3">
    <source>
        <dbReference type="Proteomes" id="UP000054549"/>
    </source>
</evidence>
<dbReference type="Gene3D" id="3.10.20.90">
    <property type="entry name" value="Phosphatidylinositol 3-kinase Catalytic Subunit, Chain A, domain 1"/>
    <property type="match status" value="1"/>
</dbReference>
<dbReference type="STRING" id="946122.A0A0C2X289"/>
<dbReference type="InterPro" id="IPR029071">
    <property type="entry name" value="Ubiquitin-like_domsf"/>
</dbReference>
<feature type="region of interest" description="Disordered" evidence="1">
    <location>
        <begin position="434"/>
        <end position="487"/>
    </location>
</feature>
<dbReference type="Proteomes" id="UP000054549">
    <property type="component" value="Unassembled WGS sequence"/>
</dbReference>
<evidence type="ECO:0000313" key="2">
    <source>
        <dbReference type="EMBL" id="KIL63276.1"/>
    </source>
</evidence>
<feature type="compositionally biased region" description="Low complexity" evidence="1">
    <location>
        <begin position="363"/>
        <end position="372"/>
    </location>
</feature>
<proteinExistence type="predicted"/>
<feature type="region of interest" description="Disordered" evidence="1">
    <location>
        <begin position="315"/>
        <end position="343"/>
    </location>
</feature>
<feature type="region of interest" description="Disordered" evidence="1">
    <location>
        <begin position="67"/>
        <end position="159"/>
    </location>
</feature>
<evidence type="ECO:0000256" key="1">
    <source>
        <dbReference type="SAM" id="MobiDB-lite"/>
    </source>
</evidence>
<dbReference type="EMBL" id="KN818261">
    <property type="protein sequence ID" value="KIL63276.1"/>
    <property type="molecule type" value="Genomic_DNA"/>
</dbReference>
<feature type="compositionally biased region" description="Basic and acidic residues" evidence="1">
    <location>
        <begin position="129"/>
        <end position="143"/>
    </location>
</feature>
<feature type="compositionally biased region" description="Basic and acidic residues" evidence="1">
    <location>
        <begin position="67"/>
        <end position="76"/>
    </location>
</feature>
<feature type="region of interest" description="Disordered" evidence="1">
    <location>
        <begin position="363"/>
        <end position="386"/>
    </location>
</feature>
<accession>A0A0C2X289</accession>
<dbReference type="SUPFAM" id="SSF54236">
    <property type="entry name" value="Ubiquitin-like"/>
    <property type="match status" value="1"/>
</dbReference>
<dbReference type="AlphaFoldDB" id="A0A0C2X289"/>
<name>A0A0C2X289_AMAMK</name>
<organism evidence="2 3">
    <name type="scientific">Amanita muscaria (strain Koide BX008)</name>
    <dbReference type="NCBI Taxonomy" id="946122"/>
    <lineage>
        <taxon>Eukaryota</taxon>
        <taxon>Fungi</taxon>
        <taxon>Dikarya</taxon>
        <taxon>Basidiomycota</taxon>
        <taxon>Agaricomycotina</taxon>
        <taxon>Agaricomycetes</taxon>
        <taxon>Agaricomycetidae</taxon>
        <taxon>Agaricales</taxon>
        <taxon>Pluteineae</taxon>
        <taxon>Amanitaceae</taxon>
        <taxon>Amanita</taxon>
    </lineage>
</organism>
<feature type="compositionally biased region" description="Basic residues" evidence="1">
    <location>
        <begin position="1"/>
        <end position="17"/>
    </location>
</feature>
<dbReference type="OrthoDB" id="3365399at2759"/>
<feature type="region of interest" description="Disordered" evidence="1">
    <location>
        <begin position="1"/>
        <end position="41"/>
    </location>
</feature>
<protein>
    <recommendedName>
        <fullName evidence="4">Rad60/SUMO-like domain-containing protein</fullName>
    </recommendedName>
</protein>
<feature type="compositionally biased region" description="Basic and acidic residues" evidence="1">
    <location>
        <begin position="452"/>
        <end position="466"/>
    </location>
</feature>
<sequence length="487" mass="53808">MEHANKPRPRPKPRPKAKALTDAEPSATPEPSGSARVAPIPVAIRDEDEHFIRNRKRTTATWQRLKEIDNKTKVELNDGDSDDGQPWRRKKKKMNGIVGPRWQRMLSEQRSDGSDDDGILEMGELVNEQESHNRRSKGKERSRSRSVTPPPSVPIQDIQRARNLVRQALELPPRALSPEFLDADLSTDTIVLSSELANLAKSVQLQSLQLDPSHLTQPASERDAVKITVKWQPHPKDPDGTESVSAYMMNQDESFHALFEAVADDYEMLPQHLIMTHKGKRLYSSASPRALSIWTEAEFVACDNATYEYQRANNLADNSRHPSVPPPPTSRTPSGSSKAETVGIDSDDDDVFIVAALQPAQQAQAPPQVLAQSQTQDSDAESEADSDKFKVVLQSSLTQGKPITLTVRPTTKCGAIVKAFLKKAGFADQYPHLFDDSAGNPTSKKKGRKPQAPKDPRICIDGEKMSNDTPIGEADLEDGDMIEVSGL</sequence>